<comment type="caution">
    <text evidence="1">The sequence shown here is derived from an EMBL/GenBank/DDBJ whole genome shotgun (WGS) entry which is preliminary data.</text>
</comment>
<proteinExistence type="predicted"/>
<keyword evidence="2" id="KW-1185">Reference proteome</keyword>
<name>A0A8J7K2B9_9CYAN</name>
<evidence type="ECO:0000313" key="2">
    <source>
        <dbReference type="Proteomes" id="UP000620559"/>
    </source>
</evidence>
<dbReference type="Proteomes" id="UP000620559">
    <property type="component" value="Unassembled WGS sequence"/>
</dbReference>
<dbReference type="RefSeq" id="WP_193921256.1">
    <property type="nucleotide sequence ID" value="NZ_JADEWL010000045.1"/>
</dbReference>
<protein>
    <submittedName>
        <fullName evidence="1">Sigma-70 family RNA polymerase sigma factor</fullName>
    </submittedName>
</protein>
<dbReference type="EMBL" id="JADEWL010000045">
    <property type="protein sequence ID" value="MBE9213937.1"/>
    <property type="molecule type" value="Genomic_DNA"/>
</dbReference>
<gene>
    <name evidence="1" type="ORF">IQ247_14895</name>
</gene>
<organism evidence="1 2">
    <name type="scientific">Plectonema cf. radiosum LEGE 06105</name>
    <dbReference type="NCBI Taxonomy" id="945769"/>
    <lineage>
        <taxon>Bacteria</taxon>
        <taxon>Bacillati</taxon>
        <taxon>Cyanobacteriota</taxon>
        <taxon>Cyanophyceae</taxon>
        <taxon>Oscillatoriophycideae</taxon>
        <taxon>Oscillatoriales</taxon>
        <taxon>Microcoleaceae</taxon>
        <taxon>Plectonema</taxon>
    </lineage>
</organism>
<accession>A0A8J7K2B9</accession>
<reference evidence="1" key="1">
    <citation type="submission" date="2020-10" db="EMBL/GenBank/DDBJ databases">
        <authorList>
            <person name="Castelo-Branco R."/>
            <person name="Eusebio N."/>
            <person name="Adriana R."/>
            <person name="Vieira A."/>
            <person name="Brugerolle De Fraissinette N."/>
            <person name="Rezende De Castro R."/>
            <person name="Schneider M.P."/>
            <person name="Vasconcelos V."/>
            <person name="Leao P.N."/>
        </authorList>
    </citation>
    <scope>NUCLEOTIDE SEQUENCE</scope>
    <source>
        <strain evidence="1">LEGE 06105</strain>
    </source>
</reference>
<dbReference type="AlphaFoldDB" id="A0A8J7K2B9"/>
<sequence length="491" mass="57994">MLMERRGNIIKKFSSFISFTGDNHQIKLSWQVDLTLENSIKLKVATDPEAKESFWVQYFLKVLLIQHQFENPEYIPTAKRHFSAYLQEACFKAAKDIHHELKYIKHKYSLEECFQIANIAASSPNQFFNNFNLSRDKINIEAYAITAFKRFIRNQIYQQDLEARRTKFSNYGLLKNLSTKELNKALLSQNVNSQQIILYRLGWQCFNEIFQPPSNQLSRTPNPSEEDFTVIANYYNQRCKQLNLINVSATDITIKEILETCINAAKNYRTKQYFSFEENYHGICDDTPSTLDILIQQEEWQQVQVIIDNLFTNMPKLCQIIFQLWQGLNLTQTEIANLLKSKYPELQKQYQVARQLKRYTRSILREFAEEWNKVNSEIYLDSDKDIERIKSALDKCLELYCKQFLFSILDETFQKFIVEKQKNCDLSHPLSLVMVIKLNFIDLFQNELEKSMCLAANSLSAVNSKLVDIVNEWIEIKEIKEIKQDNFYDRK</sequence>
<evidence type="ECO:0000313" key="1">
    <source>
        <dbReference type="EMBL" id="MBE9213937.1"/>
    </source>
</evidence>